<proteinExistence type="predicted"/>
<dbReference type="EMBL" id="CM042033">
    <property type="protein sequence ID" value="KAI3773615.1"/>
    <property type="molecule type" value="Genomic_DNA"/>
</dbReference>
<organism evidence="1 2">
    <name type="scientific">Smallanthus sonchifolius</name>
    <dbReference type="NCBI Taxonomy" id="185202"/>
    <lineage>
        <taxon>Eukaryota</taxon>
        <taxon>Viridiplantae</taxon>
        <taxon>Streptophyta</taxon>
        <taxon>Embryophyta</taxon>
        <taxon>Tracheophyta</taxon>
        <taxon>Spermatophyta</taxon>
        <taxon>Magnoliopsida</taxon>
        <taxon>eudicotyledons</taxon>
        <taxon>Gunneridae</taxon>
        <taxon>Pentapetalae</taxon>
        <taxon>asterids</taxon>
        <taxon>campanulids</taxon>
        <taxon>Asterales</taxon>
        <taxon>Asteraceae</taxon>
        <taxon>Asteroideae</taxon>
        <taxon>Heliantheae alliance</taxon>
        <taxon>Millerieae</taxon>
        <taxon>Smallanthus</taxon>
    </lineage>
</organism>
<dbReference type="Proteomes" id="UP001056120">
    <property type="component" value="Linkage Group LG16"/>
</dbReference>
<name>A0ACB9FS18_9ASTR</name>
<reference evidence="1 2" key="2">
    <citation type="journal article" date="2022" name="Mol. Ecol. Resour.">
        <title>The genomes of chicory, endive, great burdock and yacon provide insights into Asteraceae paleo-polyploidization history and plant inulin production.</title>
        <authorList>
            <person name="Fan W."/>
            <person name="Wang S."/>
            <person name="Wang H."/>
            <person name="Wang A."/>
            <person name="Jiang F."/>
            <person name="Liu H."/>
            <person name="Zhao H."/>
            <person name="Xu D."/>
            <person name="Zhang Y."/>
        </authorList>
    </citation>
    <scope>NUCLEOTIDE SEQUENCE [LARGE SCALE GENOMIC DNA]</scope>
    <source>
        <strain evidence="2">cv. Yunnan</strain>
        <tissue evidence="1">Leaves</tissue>
    </source>
</reference>
<comment type="caution">
    <text evidence="1">The sequence shown here is derived from an EMBL/GenBank/DDBJ whole genome shotgun (WGS) entry which is preliminary data.</text>
</comment>
<accession>A0ACB9FS18</accession>
<protein>
    <submittedName>
        <fullName evidence="1">Uncharacterized protein</fullName>
    </submittedName>
</protein>
<keyword evidence="2" id="KW-1185">Reference proteome</keyword>
<sequence length="513" mass="57791">MERRRGEPKRQPILQANDEQLQDLRRRKAEVLKNKSGDDDWEGVQYIRNVKRDKSKLSREGRLRNTTSFFMSNLPVGCSSNRLWRAFVHLGNLEDAYVPHKLDGVSNGFGFIRFSGISGVESWISSLKEVTVDCAFIGVNVAKYGRDGRVNLAHSSATVEYRYLENSKGREHLWSKEGGRKHERLSPSGRPSKDPVMADECRRSQFDLWSRWFSRLYAWEGDPGEFERLAWIVVRGIPACLWDRHVFDRIGERFGRLVPKSKACVEDSNISQEKLVVLVKHGAFISEEIKVIWGGAPIRVWVHEVEEDWAPSILFPASTCPSPVEEVVVKDLEDDGAKVEESPLEILHGLHGLHGGEVTNVVGVPKVGNDEVVGDHIGESISVKACSVLRTSGLDLNAKPDDHLDSIILETSSLRKSKRKRFTADFTNTFAVSDGEPGKRKRPPPMSPVRWETENEVRSGSADDAKGAPPDGDVEREVEETIRVGESVEIVMDGFNNQVRKMVQGEKELFRSR</sequence>
<evidence type="ECO:0000313" key="1">
    <source>
        <dbReference type="EMBL" id="KAI3773615.1"/>
    </source>
</evidence>
<reference evidence="2" key="1">
    <citation type="journal article" date="2022" name="Mol. Ecol. Resour.">
        <title>The genomes of chicory, endive, great burdock and yacon provide insights into Asteraceae palaeo-polyploidization history and plant inulin production.</title>
        <authorList>
            <person name="Fan W."/>
            <person name="Wang S."/>
            <person name="Wang H."/>
            <person name="Wang A."/>
            <person name="Jiang F."/>
            <person name="Liu H."/>
            <person name="Zhao H."/>
            <person name="Xu D."/>
            <person name="Zhang Y."/>
        </authorList>
    </citation>
    <scope>NUCLEOTIDE SEQUENCE [LARGE SCALE GENOMIC DNA]</scope>
    <source>
        <strain evidence="2">cv. Yunnan</strain>
    </source>
</reference>
<evidence type="ECO:0000313" key="2">
    <source>
        <dbReference type="Proteomes" id="UP001056120"/>
    </source>
</evidence>
<gene>
    <name evidence="1" type="ORF">L1987_48145</name>
</gene>